<dbReference type="PANTHER" id="PTHR43386">
    <property type="entry name" value="OLIGOPEPTIDE TRANSPORT SYSTEM PERMEASE PROTEIN APPC"/>
    <property type="match status" value="1"/>
</dbReference>
<dbReference type="PANTHER" id="PTHR43386:SF1">
    <property type="entry name" value="D,D-DIPEPTIDE TRANSPORT SYSTEM PERMEASE PROTEIN DDPC-RELATED"/>
    <property type="match status" value="1"/>
</dbReference>
<evidence type="ECO:0000256" key="5">
    <source>
        <dbReference type="ARBA" id="ARBA00022989"/>
    </source>
</evidence>
<evidence type="ECO:0000259" key="8">
    <source>
        <dbReference type="PROSITE" id="PS50928"/>
    </source>
</evidence>
<evidence type="ECO:0000256" key="6">
    <source>
        <dbReference type="ARBA" id="ARBA00023136"/>
    </source>
</evidence>
<dbReference type="InterPro" id="IPR000515">
    <property type="entry name" value="MetI-like"/>
</dbReference>
<evidence type="ECO:0000256" key="4">
    <source>
        <dbReference type="ARBA" id="ARBA00022692"/>
    </source>
</evidence>
<gene>
    <name evidence="9" type="ORF">UFOPK2086_00417</name>
</gene>
<dbReference type="InterPro" id="IPR050366">
    <property type="entry name" value="BP-dependent_transpt_permease"/>
</dbReference>
<proteinExistence type="predicted"/>
<evidence type="ECO:0000256" key="7">
    <source>
        <dbReference type="SAM" id="Phobius"/>
    </source>
</evidence>
<protein>
    <submittedName>
        <fullName evidence="9">Unannotated protein</fullName>
    </submittedName>
</protein>
<dbReference type="EMBL" id="CAEZVQ010000034">
    <property type="protein sequence ID" value="CAB4632369.1"/>
    <property type="molecule type" value="Genomic_DNA"/>
</dbReference>
<feature type="transmembrane region" description="Helical" evidence="7">
    <location>
        <begin position="269"/>
        <end position="287"/>
    </location>
</feature>
<keyword evidence="3" id="KW-1003">Cell membrane</keyword>
<keyword evidence="2" id="KW-0813">Transport</keyword>
<evidence type="ECO:0000256" key="2">
    <source>
        <dbReference type="ARBA" id="ARBA00022448"/>
    </source>
</evidence>
<dbReference type="GO" id="GO:0005886">
    <property type="term" value="C:plasma membrane"/>
    <property type="evidence" value="ECO:0007669"/>
    <property type="project" value="UniProtKB-SubCell"/>
</dbReference>
<comment type="subcellular location">
    <subcellularLocation>
        <location evidence="1">Cell membrane</location>
        <topology evidence="1">Multi-pass membrane protein</topology>
    </subcellularLocation>
</comment>
<keyword evidence="5 7" id="KW-1133">Transmembrane helix</keyword>
<evidence type="ECO:0000313" key="9">
    <source>
        <dbReference type="EMBL" id="CAB4632369.1"/>
    </source>
</evidence>
<dbReference type="SUPFAM" id="SSF161098">
    <property type="entry name" value="MetI-like"/>
    <property type="match status" value="1"/>
</dbReference>
<feature type="transmembrane region" description="Helical" evidence="7">
    <location>
        <begin position="162"/>
        <end position="181"/>
    </location>
</feature>
<dbReference type="CDD" id="cd06261">
    <property type="entry name" value="TM_PBP2"/>
    <property type="match status" value="1"/>
</dbReference>
<sequence length="301" mass="32479">MPENSLSSTETAEPVVKTKKPRKTIGFYLASAWISLVMFLALFGWVLPTPQWDEASYDNLGVAPFHPSHILGTTNDGYDMMASIVNGARISVIVSLVAVLIGGGIGSFIGITAAYFRGKYDFAVTMIFNIMLSIPNLVLSLALLSVLAYSDENNPASMTRRVVVLIISLIIVIIPILGRIARGSALQWGSREFVLASKSMGSKNFFIIRKHILPNVAPAILAIGFLAVGSVIIVEGSLALLGIGIPGGASWGSMLANGRGNIEYSPHEVYLPALCIAFTVISFNWFGDYVRVKLDKRESKI</sequence>
<keyword evidence="6 7" id="KW-0472">Membrane</keyword>
<feature type="transmembrane region" description="Helical" evidence="7">
    <location>
        <begin position="219"/>
        <end position="249"/>
    </location>
</feature>
<feature type="domain" description="ABC transmembrane type-1" evidence="8">
    <location>
        <begin position="88"/>
        <end position="287"/>
    </location>
</feature>
<dbReference type="Pfam" id="PF00528">
    <property type="entry name" value="BPD_transp_1"/>
    <property type="match status" value="1"/>
</dbReference>
<dbReference type="PROSITE" id="PS50928">
    <property type="entry name" value="ABC_TM1"/>
    <property type="match status" value="1"/>
</dbReference>
<reference evidence="9" key="1">
    <citation type="submission" date="2020-05" db="EMBL/GenBank/DDBJ databases">
        <authorList>
            <person name="Chiriac C."/>
            <person name="Salcher M."/>
            <person name="Ghai R."/>
            <person name="Kavagutti S V."/>
        </authorList>
    </citation>
    <scope>NUCLEOTIDE SEQUENCE</scope>
</reference>
<evidence type="ECO:0000256" key="1">
    <source>
        <dbReference type="ARBA" id="ARBA00004651"/>
    </source>
</evidence>
<dbReference type="InterPro" id="IPR035906">
    <property type="entry name" value="MetI-like_sf"/>
</dbReference>
<dbReference type="Gene3D" id="1.10.3720.10">
    <property type="entry name" value="MetI-like"/>
    <property type="match status" value="1"/>
</dbReference>
<keyword evidence="4 7" id="KW-0812">Transmembrane</keyword>
<organism evidence="9">
    <name type="scientific">freshwater metagenome</name>
    <dbReference type="NCBI Taxonomy" id="449393"/>
    <lineage>
        <taxon>unclassified sequences</taxon>
        <taxon>metagenomes</taxon>
        <taxon>ecological metagenomes</taxon>
    </lineage>
</organism>
<feature type="transmembrane region" description="Helical" evidence="7">
    <location>
        <begin position="27"/>
        <end position="47"/>
    </location>
</feature>
<feature type="transmembrane region" description="Helical" evidence="7">
    <location>
        <begin position="128"/>
        <end position="150"/>
    </location>
</feature>
<dbReference type="GO" id="GO:0055085">
    <property type="term" value="P:transmembrane transport"/>
    <property type="evidence" value="ECO:0007669"/>
    <property type="project" value="InterPro"/>
</dbReference>
<name>A0A6J6J8N7_9ZZZZ</name>
<accession>A0A6J6J8N7</accession>
<feature type="transmembrane region" description="Helical" evidence="7">
    <location>
        <begin position="90"/>
        <end position="116"/>
    </location>
</feature>
<evidence type="ECO:0000256" key="3">
    <source>
        <dbReference type="ARBA" id="ARBA00022475"/>
    </source>
</evidence>
<dbReference type="AlphaFoldDB" id="A0A6J6J8N7"/>